<keyword evidence="1" id="KW-1133">Transmembrane helix</keyword>
<comment type="caution">
    <text evidence="3">The sequence shown here is derived from an EMBL/GenBank/DDBJ whole genome shotgun (WGS) entry which is preliminary data.</text>
</comment>
<dbReference type="InterPro" id="IPR000157">
    <property type="entry name" value="TIR_dom"/>
</dbReference>
<evidence type="ECO:0000313" key="3">
    <source>
        <dbReference type="EMBL" id="MFC5287956.1"/>
    </source>
</evidence>
<name>A0ABW0EP87_9PSEU</name>
<keyword evidence="1" id="KW-0812">Transmembrane</keyword>
<dbReference type="InterPro" id="IPR035897">
    <property type="entry name" value="Toll_tir_struct_dom_sf"/>
</dbReference>
<keyword evidence="4" id="KW-1185">Reference proteome</keyword>
<dbReference type="Gene3D" id="3.40.50.10140">
    <property type="entry name" value="Toll/interleukin-1 receptor homology (TIR) domain"/>
    <property type="match status" value="1"/>
</dbReference>
<protein>
    <submittedName>
        <fullName evidence="3">TIR domain-containing protein</fullName>
    </submittedName>
</protein>
<dbReference type="SUPFAM" id="SSF52200">
    <property type="entry name" value="Toll/Interleukin receptor TIR domain"/>
    <property type="match status" value="1"/>
</dbReference>
<dbReference type="Proteomes" id="UP001596157">
    <property type="component" value="Unassembled WGS sequence"/>
</dbReference>
<proteinExistence type="predicted"/>
<reference evidence="4" key="1">
    <citation type="journal article" date="2019" name="Int. J. Syst. Evol. Microbiol.">
        <title>The Global Catalogue of Microorganisms (GCM) 10K type strain sequencing project: providing services to taxonomists for standard genome sequencing and annotation.</title>
        <authorList>
            <consortium name="The Broad Institute Genomics Platform"/>
            <consortium name="The Broad Institute Genome Sequencing Center for Infectious Disease"/>
            <person name="Wu L."/>
            <person name="Ma J."/>
        </authorList>
    </citation>
    <scope>NUCLEOTIDE SEQUENCE [LARGE SCALE GENOMIC DNA]</scope>
    <source>
        <strain evidence="4">CCUG 59778</strain>
    </source>
</reference>
<dbReference type="Pfam" id="PF13676">
    <property type="entry name" value="TIR_2"/>
    <property type="match status" value="1"/>
</dbReference>
<evidence type="ECO:0000256" key="1">
    <source>
        <dbReference type="SAM" id="Phobius"/>
    </source>
</evidence>
<dbReference type="PROSITE" id="PS50104">
    <property type="entry name" value="TIR"/>
    <property type="match status" value="1"/>
</dbReference>
<dbReference type="RefSeq" id="WP_378247441.1">
    <property type="nucleotide sequence ID" value="NZ_JBHSKF010000005.1"/>
</dbReference>
<keyword evidence="1" id="KW-0472">Membrane</keyword>
<feature type="domain" description="TIR" evidence="2">
    <location>
        <begin position="1"/>
        <end position="122"/>
    </location>
</feature>
<organism evidence="3 4">
    <name type="scientific">Actinokineospora guangxiensis</name>
    <dbReference type="NCBI Taxonomy" id="1490288"/>
    <lineage>
        <taxon>Bacteria</taxon>
        <taxon>Bacillati</taxon>
        <taxon>Actinomycetota</taxon>
        <taxon>Actinomycetes</taxon>
        <taxon>Pseudonocardiales</taxon>
        <taxon>Pseudonocardiaceae</taxon>
        <taxon>Actinokineospora</taxon>
    </lineage>
</organism>
<dbReference type="EMBL" id="JBHSKF010000005">
    <property type="protein sequence ID" value="MFC5287956.1"/>
    <property type="molecule type" value="Genomic_DNA"/>
</dbReference>
<feature type="transmembrane region" description="Helical" evidence="1">
    <location>
        <begin position="286"/>
        <end position="308"/>
    </location>
</feature>
<accession>A0ABW0EP87</accession>
<evidence type="ECO:0000259" key="2">
    <source>
        <dbReference type="PROSITE" id="PS50104"/>
    </source>
</evidence>
<gene>
    <name evidence="3" type="ORF">ACFPM7_12920</name>
</gene>
<sequence>MHVFISYARRDQSSITQLRADFERFGHPVWFDQEHNGGQDWWDQVLRRVRDCQALVFALSPDSVRSAACVAELRYAIALRRPILAVRVRPVDNDVIPVELRGAVVEYADRTPESVIALLKAFNALPVAKPVSGRLPAPPDIPTAYLNAYLARIDADDLSDLEQDELLQQLTERLGDAQERPAVWDLLVRLRGRPGLNPLVAARMERLLAPGWQPDPRGRFDLRHWDGQSWTTLVRHGGREFNDRNSPPRTSAHLPTVLEESSTDELPVAGGKHAVAAPRTRKSLPWLVGVGVLALAGGVTGGVLWAGAGPDQESANQVARNFVDAVNTRDEAALQRFVCDRDGVENAHLYRGFLETANVTLESVEVTGTDPRFTVLAARTAGNSSVKLRIPLAEENGEWRVCDISRALSGR</sequence>
<evidence type="ECO:0000313" key="4">
    <source>
        <dbReference type="Proteomes" id="UP001596157"/>
    </source>
</evidence>